<reference evidence="1" key="1">
    <citation type="submission" date="2021-06" db="EMBL/GenBank/DDBJ databases">
        <authorList>
            <person name="Kallberg Y."/>
            <person name="Tangrot J."/>
            <person name="Rosling A."/>
        </authorList>
    </citation>
    <scope>NUCLEOTIDE SEQUENCE</scope>
    <source>
        <strain evidence="1">MA461A</strain>
    </source>
</reference>
<accession>A0ACA9RK95</accession>
<keyword evidence="2" id="KW-1185">Reference proteome</keyword>
<evidence type="ECO:0000313" key="1">
    <source>
        <dbReference type="EMBL" id="CAG8797368.1"/>
    </source>
</evidence>
<sequence>IGGVLGDSWYLVLETLQLVHYRLFSKYSNKKKNRRINMHHTKSESVTSLTSQITSCSSSSSLNQTTTPLIVQISCPNPFEATDNYPQPSDHVSQAETPIVSYSGSFKDELNTCGIQLNEEFQVAGQELIFVDNYIHKPITLGALRVINHKKFFTIKILHSATILNMHRMIACDPTLIWDLVTSHLIITTNHISTPHHIRIQACKVLANIIVSTVNYVSLSQIKNNERIQSQLLISLYHMIDNSEWISLRSGGGVYVEVQKIRLETLYKVLETSGRAGYSFTFWWNVILDIIKSVCVYAGSGETMENDAVSDDSLSILDESIFYISDTKTSGLVLVAFPSLQLIYNDLLSLLSPKYLKELINTLGAFGLQRDDLYISLKSIGLLWNISEFIQVKRSDHNYDIGMIKSFALDTIDIDKTILKESTSIMDVLWMLLLSQLLKICSDARPEVRNLAIQTVIRSVAVYGQYQDLNQDLNLASHKESHKEFDGFLF</sequence>
<evidence type="ECO:0000313" key="2">
    <source>
        <dbReference type="Proteomes" id="UP000789920"/>
    </source>
</evidence>
<feature type="non-terminal residue" evidence="1">
    <location>
        <position position="490"/>
    </location>
</feature>
<gene>
    <name evidence="1" type="ORF">RPERSI_LOCUS20334</name>
</gene>
<dbReference type="Proteomes" id="UP000789920">
    <property type="component" value="Unassembled WGS sequence"/>
</dbReference>
<name>A0ACA9RK95_9GLOM</name>
<comment type="caution">
    <text evidence="1">The sequence shown here is derived from an EMBL/GenBank/DDBJ whole genome shotgun (WGS) entry which is preliminary data.</text>
</comment>
<protein>
    <submittedName>
        <fullName evidence="1">22005_t:CDS:1</fullName>
    </submittedName>
</protein>
<feature type="non-terminal residue" evidence="1">
    <location>
        <position position="1"/>
    </location>
</feature>
<organism evidence="1 2">
    <name type="scientific">Racocetra persica</name>
    <dbReference type="NCBI Taxonomy" id="160502"/>
    <lineage>
        <taxon>Eukaryota</taxon>
        <taxon>Fungi</taxon>
        <taxon>Fungi incertae sedis</taxon>
        <taxon>Mucoromycota</taxon>
        <taxon>Glomeromycotina</taxon>
        <taxon>Glomeromycetes</taxon>
        <taxon>Diversisporales</taxon>
        <taxon>Gigasporaceae</taxon>
        <taxon>Racocetra</taxon>
    </lineage>
</organism>
<proteinExistence type="predicted"/>
<dbReference type="EMBL" id="CAJVQC010057236">
    <property type="protein sequence ID" value="CAG8797368.1"/>
    <property type="molecule type" value="Genomic_DNA"/>
</dbReference>